<dbReference type="Proteomes" id="UP000662637">
    <property type="component" value="Unassembled WGS sequence"/>
</dbReference>
<feature type="region of interest" description="Disordered" evidence="1">
    <location>
        <begin position="1"/>
        <end position="32"/>
    </location>
</feature>
<dbReference type="Proteomes" id="UP000335636">
    <property type="component" value="Unassembled WGS sequence"/>
</dbReference>
<protein>
    <submittedName>
        <fullName evidence="3">Uncharacterized protein</fullName>
    </submittedName>
</protein>
<reference evidence="3 4" key="1">
    <citation type="submission" date="2019-04" db="EMBL/GenBank/DDBJ databases">
        <authorList>
            <person name="Alioto T."/>
            <person name="Alioto T."/>
        </authorList>
    </citation>
    <scope>NUCLEOTIDE SEQUENCE [LARGE SCALE GENOMIC DNA]</scope>
</reference>
<gene>
    <name evidence="2" type="ORF">GHT09_009437</name>
    <name evidence="3" type="ORF">MONAX_5E033348</name>
</gene>
<accession>A0A5E4BPX2</accession>
<reference evidence="2" key="2">
    <citation type="submission" date="2020-08" db="EMBL/GenBank/DDBJ databases">
        <authorList>
            <person name="Shumante A."/>
            <person name="Zimin A.V."/>
            <person name="Puiu D."/>
            <person name="Salzberg S.L."/>
        </authorList>
    </citation>
    <scope>NUCLEOTIDE SEQUENCE</scope>
    <source>
        <strain evidence="2">WC2-LM</strain>
        <tissue evidence="2">Liver</tissue>
    </source>
</reference>
<dbReference type="AlphaFoldDB" id="A0A5E4BPX2"/>
<dbReference type="EMBL" id="WJEC01001187">
    <property type="protein sequence ID" value="KAF7479439.1"/>
    <property type="molecule type" value="Genomic_DNA"/>
</dbReference>
<evidence type="ECO:0000256" key="1">
    <source>
        <dbReference type="SAM" id="MobiDB-lite"/>
    </source>
</evidence>
<organism evidence="3 4">
    <name type="scientific">Marmota monax</name>
    <name type="common">Woodchuck</name>
    <dbReference type="NCBI Taxonomy" id="9995"/>
    <lineage>
        <taxon>Eukaryota</taxon>
        <taxon>Metazoa</taxon>
        <taxon>Chordata</taxon>
        <taxon>Craniata</taxon>
        <taxon>Vertebrata</taxon>
        <taxon>Euteleostomi</taxon>
        <taxon>Mammalia</taxon>
        <taxon>Eutheria</taxon>
        <taxon>Euarchontoglires</taxon>
        <taxon>Glires</taxon>
        <taxon>Rodentia</taxon>
        <taxon>Sciuromorpha</taxon>
        <taxon>Sciuridae</taxon>
        <taxon>Xerinae</taxon>
        <taxon>Marmotini</taxon>
        <taxon>Marmota</taxon>
    </lineage>
</organism>
<keyword evidence="4" id="KW-1185">Reference proteome</keyword>
<evidence type="ECO:0000313" key="2">
    <source>
        <dbReference type="EMBL" id="KAF7479439.1"/>
    </source>
</evidence>
<dbReference type="EMBL" id="CABDUW010000566">
    <property type="protein sequence ID" value="VTJ71495.1"/>
    <property type="molecule type" value="Genomic_DNA"/>
</dbReference>
<evidence type="ECO:0000313" key="4">
    <source>
        <dbReference type="Proteomes" id="UP000335636"/>
    </source>
</evidence>
<sequence length="75" mass="8357">MKNSPKTRHGILIDGSHPETQTRPKPASLRSSKGLRDVLQMGEPIHQSSELKGTRACIPFRDSYQVADHVKDHAI</sequence>
<proteinExistence type="predicted"/>
<evidence type="ECO:0000313" key="3">
    <source>
        <dbReference type="EMBL" id="VTJ71495.1"/>
    </source>
</evidence>
<name>A0A5E4BPX2_MARMO</name>